<comment type="subcellular location">
    <subcellularLocation>
        <location evidence="2">Cell envelope</location>
    </subcellularLocation>
</comment>
<dbReference type="InterPro" id="IPR045834">
    <property type="entry name" value="Csd3_N2"/>
</dbReference>
<evidence type="ECO:0000256" key="6">
    <source>
        <dbReference type="ARBA" id="ARBA00022833"/>
    </source>
</evidence>
<keyword evidence="5" id="KW-0378">Hydrolase</keyword>
<evidence type="ECO:0000256" key="2">
    <source>
        <dbReference type="ARBA" id="ARBA00004196"/>
    </source>
</evidence>
<dbReference type="SUPFAM" id="SSF51261">
    <property type="entry name" value="Duplicated hybrid motif"/>
    <property type="match status" value="1"/>
</dbReference>
<evidence type="ECO:0000256" key="5">
    <source>
        <dbReference type="ARBA" id="ARBA00022801"/>
    </source>
</evidence>
<dbReference type="EMBL" id="DRIH01000225">
    <property type="protein sequence ID" value="HEC68410.1"/>
    <property type="molecule type" value="Genomic_DNA"/>
</dbReference>
<dbReference type="PANTHER" id="PTHR21666">
    <property type="entry name" value="PEPTIDASE-RELATED"/>
    <property type="match status" value="1"/>
</dbReference>
<proteinExistence type="predicted"/>
<evidence type="ECO:0000259" key="9">
    <source>
        <dbReference type="Pfam" id="PF19425"/>
    </source>
</evidence>
<dbReference type="GO" id="GO:0030313">
    <property type="term" value="C:cell envelope"/>
    <property type="evidence" value="ECO:0007669"/>
    <property type="project" value="UniProtKB-SubCell"/>
</dbReference>
<evidence type="ECO:0000259" key="8">
    <source>
        <dbReference type="Pfam" id="PF01551"/>
    </source>
</evidence>
<comment type="cofactor">
    <cofactor evidence="1">
        <name>Zn(2+)</name>
        <dbReference type="ChEBI" id="CHEBI:29105"/>
    </cofactor>
</comment>
<dbReference type="GO" id="GO:0046872">
    <property type="term" value="F:metal ion binding"/>
    <property type="evidence" value="ECO:0007669"/>
    <property type="project" value="UniProtKB-KW"/>
</dbReference>
<dbReference type="GO" id="GO:0006508">
    <property type="term" value="P:proteolysis"/>
    <property type="evidence" value="ECO:0007669"/>
    <property type="project" value="UniProtKB-KW"/>
</dbReference>
<dbReference type="Gene3D" id="3.10.450.350">
    <property type="match status" value="1"/>
</dbReference>
<keyword evidence="6" id="KW-0862">Zinc</keyword>
<evidence type="ECO:0000256" key="1">
    <source>
        <dbReference type="ARBA" id="ARBA00001947"/>
    </source>
</evidence>
<evidence type="ECO:0000256" key="4">
    <source>
        <dbReference type="ARBA" id="ARBA00022723"/>
    </source>
</evidence>
<dbReference type="InterPro" id="IPR016047">
    <property type="entry name" value="M23ase_b-sheet_dom"/>
</dbReference>
<protein>
    <submittedName>
        <fullName evidence="10">M23 family metallopeptidase</fullName>
    </submittedName>
</protein>
<dbReference type="Pfam" id="PF19425">
    <property type="entry name" value="Csd3_N2"/>
    <property type="match status" value="1"/>
</dbReference>
<gene>
    <name evidence="10" type="ORF">ENI35_06350</name>
</gene>
<dbReference type="CDD" id="cd12797">
    <property type="entry name" value="M23_peptidase"/>
    <property type="match status" value="1"/>
</dbReference>
<accession>A0A7C1ZFC3</accession>
<feature type="domain" description="Csd3-like second N-terminal" evidence="9">
    <location>
        <begin position="156"/>
        <end position="272"/>
    </location>
</feature>
<dbReference type="AlphaFoldDB" id="A0A7C1ZFC3"/>
<dbReference type="GO" id="GO:0004222">
    <property type="term" value="F:metalloendopeptidase activity"/>
    <property type="evidence" value="ECO:0007669"/>
    <property type="project" value="TreeGrafter"/>
</dbReference>
<evidence type="ECO:0000256" key="3">
    <source>
        <dbReference type="ARBA" id="ARBA00022670"/>
    </source>
</evidence>
<dbReference type="PANTHER" id="PTHR21666:SF288">
    <property type="entry name" value="CELL DIVISION PROTEIN YTFB"/>
    <property type="match status" value="1"/>
</dbReference>
<feature type="domain" description="M23ase beta-sheet core" evidence="8">
    <location>
        <begin position="286"/>
        <end position="380"/>
    </location>
</feature>
<dbReference type="InterPro" id="IPR050570">
    <property type="entry name" value="Cell_wall_metabolism_enzyme"/>
</dbReference>
<keyword evidence="3" id="KW-0645">Protease</keyword>
<dbReference type="Pfam" id="PF01551">
    <property type="entry name" value="Peptidase_M23"/>
    <property type="match status" value="1"/>
</dbReference>
<keyword evidence="4" id="KW-0479">Metal-binding</keyword>
<dbReference type="Proteomes" id="UP000885738">
    <property type="component" value="Unassembled WGS sequence"/>
</dbReference>
<reference evidence="10" key="1">
    <citation type="journal article" date="2020" name="mSystems">
        <title>Genome- and Community-Level Interaction Insights into Carbon Utilization and Element Cycling Functions of Hydrothermarchaeota in Hydrothermal Sediment.</title>
        <authorList>
            <person name="Zhou Z."/>
            <person name="Liu Y."/>
            <person name="Xu W."/>
            <person name="Pan J."/>
            <person name="Luo Z.H."/>
            <person name="Li M."/>
        </authorList>
    </citation>
    <scope>NUCLEOTIDE SEQUENCE [LARGE SCALE GENOMIC DNA]</scope>
    <source>
        <strain evidence="10">HyVt-389</strain>
    </source>
</reference>
<evidence type="ECO:0000313" key="10">
    <source>
        <dbReference type="EMBL" id="HEC68410.1"/>
    </source>
</evidence>
<dbReference type="InterPro" id="IPR011055">
    <property type="entry name" value="Dup_hybrid_motif"/>
</dbReference>
<organism evidence="10">
    <name type="scientific">Desulfofervidus auxilii</name>
    <dbReference type="NCBI Taxonomy" id="1621989"/>
    <lineage>
        <taxon>Bacteria</taxon>
        <taxon>Pseudomonadati</taxon>
        <taxon>Thermodesulfobacteriota</taxon>
        <taxon>Candidatus Desulfofervidia</taxon>
        <taxon>Candidatus Desulfofervidales</taxon>
        <taxon>Candidatus Desulfofervidaceae</taxon>
        <taxon>Candidatus Desulfofervidus</taxon>
    </lineage>
</organism>
<evidence type="ECO:0000256" key="7">
    <source>
        <dbReference type="ARBA" id="ARBA00023049"/>
    </source>
</evidence>
<name>A0A7C1ZFC3_DESA2</name>
<sequence length="429" mass="49935">MPVPFPLKMDYLRKEKWIIFLLLSFTFFVYLRAKTSQGALKSLPAFDYLNWKQDIILQERNIEHTFRKNESIYEVLINKYKIHPNLTQELVKNLKKLVAINKIRPNDKLYLTFFQNSLKELTFSSSPEKRYIFFITPFGIKSLIQTIPCHVFLASAKGEITTNLYLSALSHNINPQLILELADIFCWDINFFTDLRPGDKYQFIYEKIYVNGQFSRYGRILAAKFVNQGRCFEAYYFETSPGKGSYYDSKGRPLQKAFLKAPLRYKRISSGFSYHRRHPILGIVRPHLGIDYAAPTGTPVESIADGKIVYIGWKGDYGKFIKIRHNHRYSSTYGHLSRFAKGLKRGSWVKQGQVIGYVGMTGLATGPHLDFRFLVGNRFINYLKFSPPPASPLPKRLYLSFKKQIAYYQKLLETPTFQVRLKPDDVWKG</sequence>
<keyword evidence="7" id="KW-0482">Metalloprotease</keyword>
<dbReference type="Gene3D" id="2.70.70.10">
    <property type="entry name" value="Glucose Permease (Domain IIA)"/>
    <property type="match status" value="1"/>
</dbReference>
<comment type="caution">
    <text evidence="10">The sequence shown here is derived from an EMBL/GenBank/DDBJ whole genome shotgun (WGS) entry which is preliminary data.</text>
</comment>